<dbReference type="InterPro" id="IPR006311">
    <property type="entry name" value="TAT_signal"/>
</dbReference>
<keyword evidence="3" id="KW-1185">Reference proteome</keyword>
<sequence>MPSRRALLQAVAASAPAFAQPGTDSTTTNADAPASPLSVGTVVHRVPSIPDRTFRRVVRAVDRGVEQVARNADRELDREVTFDVAAGGTAPRGTVVTNTRDAVWESTADWLDAEGRRDPDALHLMLVDEPLQQSIGYGGNRTHLKNGGPVSYANVGATEQWDDAAVTDNMAVHEVLHGLVTPFDARPIIGRGCEHDLGAVVPAGDGRGAIVTPLATAYAETTVGGETQWPGSGCLGRFSRDVRYDPDWWGHTYALSEATLAATARYLGRI</sequence>
<protein>
    <submittedName>
        <fullName evidence="2">Uncharacterized protein</fullName>
    </submittedName>
</protein>
<evidence type="ECO:0000313" key="2">
    <source>
        <dbReference type="EMBL" id="MFC6955551.1"/>
    </source>
</evidence>
<feature type="region of interest" description="Disordered" evidence="1">
    <location>
        <begin position="15"/>
        <end position="36"/>
    </location>
</feature>
<dbReference type="RefSeq" id="WP_336352467.1">
    <property type="nucleotide sequence ID" value="NZ_JAZAQL010000006.1"/>
</dbReference>
<name>A0ABD5VKF9_9EURY</name>
<dbReference type="AlphaFoldDB" id="A0ABD5VKF9"/>
<evidence type="ECO:0000313" key="3">
    <source>
        <dbReference type="Proteomes" id="UP001596395"/>
    </source>
</evidence>
<gene>
    <name evidence="2" type="ORF">ACFQGB_22045</name>
</gene>
<dbReference type="EMBL" id="JBHSXN010000006">
    <property type="protein sequence ID" value="MFC6955551.1"/>
    <property type="molecule type" value="Genomic_DNA"/>
</dbReference>
<dbReference type="PROSITE" id="PS51318">
    <property type="entry name" value="TAT"/>
    <property type="match status" value="1"/>
</dbReference>
<comment type="caution">
    <text evidence="2">The sequence shown here is derived from an EMBL/GenBank/DDBJ whole genome shotgun (WGS) entry which is preliminary data.</text>
</comment>
<accession>A0ABD5VKF9</accession>
<dbReference type="Proteomes" id="UP001596395">
    <property type="component" value="Unassembled WGS sequence"/>
</dbReference>
<organism evidence="2 3">
    <name type="scientific">Halorubellus litoreus</name>
    <dbReference type="NCBI Taxonomy" id="755308"/>
    <lineage>
        <taxon>Archaea</taxon>
        <taxon>Methanobacteriati</taxon>
        <taxon>Methanobacteriota</taxon>
        <taxon>Stenosarchaea group</taxon>
        <taxon>Halobacteria</taxon>
        <taxon>Halobacteriales</taxon>
        <taxon>Halorubellaceae</taxon>
        <taxon>Halorubellus</taxon>
    </lineage>
</organism>
<reference evidence="2 3" key="1">
    <citation type="journal article" date="2019" name="Int. J. Syst. Evol. Microbiol.">
        <title>The Global Catalogue of Microorganisms (GCM) 10K type strain sequencing project: providing services to taxonomists for standard genome sequencing and annotation.</title>
        <authorList>
            <consortium name="The Broad Institute Genomics Platform"/>
            <consortium name="The Broad Institute Genome Sequencing Center for Infectious Disease"/>
            <person name="Wu L."/>
            <person name="Ma J."/>
        </authorList>
    </citation>
    <scope>NUCLEOTIDE SEQUENCE [LARGE SCALE GENOMIC DNA]</scope>
    <source>
        <strain evidence="2 3">GX26</strain>
    </source>
</reference>
<evidence type="ECO:0000256" key="1">
    <source>
        <dbReference type="SAM" id="MobiDB-lite"/>
    </source>
</evidence>
<proteinExistence type="predicted"/>